<feature type="region of interest" description="Disordered" evidence="7">
    <location>
        <begin position="1"/>
        <end position="24"/>
    </location>
</feature>
<dbReference type="EMBL" id="JAVDVY010000002">
    <property type="protein sequence ID" value="MDR7134664.1"/>
    <property type="molecule type" value="Genomic_DNA"/>
</dbReference>
<dbReference type="GO" id="GO:0008233">
    <property type="term" value="F:peptidase activity"/>
    <property type="evidence" value="ECO:0007669"/>
    <property type="project" value="UniProtKB-KW"/>
</dbReference>
<keyword evidence="5 6" id="KW-0472">Membrane</keyword>
<evidence type="ECO:0000259" key="8">
    <source>
        <dbReference type="SMART" id="SM00244"/>
    </source>
</evidence>
<dbReference type="PANTHER" id="PTHR43327:SF2">
    <property type="entry name" value="MODULATOR OF FTSH PROTEASE HFLK"/>
    <property type="match status" value="1"/>
</dbReference>
<comment type="subcellular location">
    <subcellularLocation>
        <location evidence="1">Membrane</location>
        <topology evidence="1">Single-pass membrane protein</topology>
    </subcellularLocation>
</comment>
<feature type="domain" description="Band 7" evidence="8">
    <location>
        <begin position="65"/>
        <end position="225"/>
    </location>
</feature>
<dbReference type="Gene3D" id="3.30.479.30">
    <property type="entry name" value="Band 7 domain"/>
    <property type="match status" value="1"/>
</dbReference>
<reference evidence="9 10" key="1">
    <citation type="submission" date="2023-07" db="EMBL/GenBank/DDBJ databases">
        <title>Sorghum-associated microbial communities from plants grown in Nebraska, USA.</title>
        <authorList>
            <person name="Schachtman D."/>
        </authorList>
    </citation>
    <scope>NUCLEOTIDE SEQUENCE [LARGE SCALE GENOMIC DNA]</scope>
    <source>
        <strain evidence="9 10">BE198</strain>
    </source>
</reference>
<dbReference type="Pfam" id="PF01145">
    <property type="entry name" value="Band_7"/>
    <property type="match status" value="1"/>
</dbReference>
<evidence type="ECO:0000256" key="5">
    <source>
        <dbReference type="ARBA" id="ARBA00023136"/>
    </source>
</evidence>
<comment type="subunit">
    <text evidence="6">HflC and HflK may interact to form a multimeric complex.</text>
</comment>
<keyword evidence="9" id="KW-0645">Protease</keyword>
<dbReference type="InterPro" id="IPR010201">
    <property type="entry name" value="HflK"/>
</dbReference>
<dbReference type="InterPro" id="IPR036013">
    <property type="entry name" value="Band_7/SPFH_dom_sf"/>
</dbReference>
<dbReference type="GO" id="GO:0006508">
    <property type="term" value="P:proteolysis"/>
    <property type="evidence" value="ECO:0007669"/>
    <property type="project" value="UniProtKB-KW"/>
</dbReference>
<dbReference type="SUPFAM" id="SSF117892">
    <property type="entry name" value="Band 7/SPFH domain"/>
    <property type="match status" value="1"/>
</dbReference>
<evidence type="ECO:0000256" key="4">
    <source>
        <dbReference type="ARBA" id="ARBA00022989"/>
    </source>
</evidence>
<dbReference type="PRINTS" id="PR00721">
    <property type="entry name" value="STOMATIN"/>
</dbReference>
<sequence>MAWNTPGSDNSGGDRRPPRRRGSGGLDGLLDSLRGLFGGLGGGGGGGGGILRWVGIVFALWLAFNCFVLVTEQERGVVLRFGQFSRVLQPGPHFKAPWPIERVTKLNATQIKTFSDNVPILTADENIVFVEINVQYRVSDPKLYLFGTRDGDQMLHQAALSTVREQVGRSTLDTVLGARNELAASAKVQLRKSLAAYRTGLDVTELNLPNARPPEEVKPAFDDVNSAQQDKDRLISEARAYAAQVVPEARGQAARVRTVAQGYKTAIIARSDGDADRFSLLVDQYQAAPEVTRKRLWLETLQEVLADNRKIVGGDSRQLLYVPMSDKGGARPGSATGMLAPENLAPTITTIEQQAQEAARTGRTPRPAGREEVTR</sequence>
<keyword evidence="3 6" id="KW-0812">Transmembrane</keyword>
<evidence type="ECO:0000313" key="10">
    <source>
        <dbReference type="Proteomes" id="UP001251524"/>
    </source>
</evidence>
<keyword evidence="9" id="KW-0378">Hydrolase</keyword>
<dbReference type="PANTHER" id="PTHR43327">
    <property type="entry name" value="STOMATIN-LIKE PROTEIN 2, MITOCHONDRIAL"/>
    <property type="match status" value="1"/>
</dbReference>
<name>A0ABU1WB38_9GAMM</name>
<dbReference type="InterPro" id="IPR050710">
    <property type="entry name" value="Band7/mec-2_domain"/>
</dbReference>
<dbReference type="CDD" id="cd03404">
    <property type="entry name" value="SPFH_HflK"/>
    <property type="match status" value="1"/>
</dbReference>
<evidence type="ECO:0000256" key="6">
    <source>
        <dbReference type="RuleBase" id="RU364113"/>
    </source>
</evidence>
<comment type="caution">
    <text evidence="9">The sequence shown here is derived from an EMBL/GenBank/DDBJ whole genome shotgun (WGS) entry which is preliminary data.</text>
</comment>
<dbReference type="SMART" id="SM00244">
    <property type="entry name" value="PHB"/>
    <property type="match status" value="1"/>
</dbReference>
<proteinExistence type="inferred from homology"/>
<evidence type="ECO:0000256" key="1">
    <source>
        <dbReference type="ARBA" id="ARBA00004167"/>
    </source>
</evidence>
<comment type="similarity">
    <text evidence="2 6">Belongs to the band 7/mec-2 family. HflK subfamily.</text>
</comment>
<accession>A0ABU1WB38</accession>
<dbReference type="RefSeq" id="WP_310061417.1">
    <property type="nucleotide sequence ID" value="NZ_JAVDVY010000002.1"/>
</dbReference>
<keyword evidence="10" id="KW-1185">Reference proteome</keyword>
<comment type="function">
    <text evidence="6">HflC and HflK could encode or regulate a protease.</text>
</comment>
<evidence type="ECO:0000256" key="2">
    <source>
        <dbReference type="ARBA" id="ARBA00006971"/>
    </source>
</evidence>
<dbReference type="InterPro" id="IPR001972">
    <property type="entry name" value="Stomatin_HflK_fam"/>
</dbReference>
<feature type="transmembrane region" description="Helical" evidence="6">
    <location>
        <begin position="50"/>
        <end position="70"/>
    </location>
</feature>
<evidence type="ECO:0000256" key="3">
    <source>
        <dbReference type="ARBA" id="ARBA00022692"/>
    </source>
</evidence>
<feature type="region of interest" description="Disordered" evidence="7">
    <location>
        <begin position="353"/>
        <end position="375"/>
    </location>
</feature>
<protein>
    <recommendedName>
        <fullName evidence="6">Protein HflK</fullName>
    </recommendedName>
</protein>
<dbReference type="Proteomes" id="UP001251524">
    <property type="component" value="Unassembled WGS sequence"/>
</dbReference>
<keyword evidence="4 6" id="KW-1133">Transmembrane helix</keyword>
<evidence type="ECO:0000313" key="9">
    <source>
        <dbReference type="EMBL" id="MDR7134664.1"/>
    </source>
</evidence>
<evidence type="ECO:0000256" key="7">
    <source>
        <dbReference type="SAM" id="MobiDB-lite"/>
    </source>
</evidence>
<organism evidence="9 10">
    <name type="scientific">Lysobacter niastensis</name>
    <dbReference type="NCBI Taxonomy" id="380629"/>
    <lineage>
        <taxon>Bacteria</taxon>
        <taxon>Pseudomonadati</taxon>
        <taxon>Pseudomonadota</taxon>
        <taxon>Gammaproteobacteria</taxon>
        <taxon>Lysobacterales</taxon>
        <taxon>Lysobacteraceae</taxon>
        <taxon>Lysobacter</taxon>
    </lineage>
</organism>
<dbReference type="InterPro" id="IPR001107">
    <property type="entry name" value="Band_7"/>
</dbReference>
<gene>
    <name evidence="9" type="ORF">J2X06_001873</name>
</gene>
<dbReference type="NCBIfam" id="TIGR01933">
    <property type="entry name" value="hflK"/>
    <property type="match status" value="1"/>
</dbReference>